<comment type="caution">
    <text evidence="2">The sequence shown here is derived from an EMBL/GenBank/DDBJ whole genome shotgun (WGS) entry which is preliminary data.</text>
</comment>
<organism evidence="2 3">
    <name type="scientific">Flavobacterium calami</name>
    <dbReference type="NCBI Taxonomy" id="3139144"/>
    <lineage>
        <taxon>Bacteria</taxon>
        <taxon>Pseudomonadati</taxon>
        <taxon>Bacteroidota</taxon>
        <taxon>Flavobacteriia</taxon>
        <taxon>Flavobacteriales</taxon>
        <taxon>Flavobacteriaceae</taxon>
        <taxon>Flavobacterium</taxon>
    </lineage>
</organism>
<accession>A0ABU9IUQ9</accession>
<dbReference type="RefSeq" id="WP_341694917.1">
    <property type="nucleotide sequence ID" value="NZ_JBBYHS010000035.1"/>
</dbReference>
<feature type="transmembrane region" description="Helical" evidence="1">
    <location>
        <begin position="54"/>
        <end position="73"/>
    </location>
</feature>
<keyword evidence="1" id="KW-0812">Transmembrane</keyword>
<proteinExistence type="predicted"/>
<sequence length="144" mass="16609">MKISRILLETIFPITIGAIFIVGYFFITDKFFREPGLEDCESCYPSTLEYLKNILGIVLPISLYQIAIGNSILNRNGNRLKLSFLNSIVFAILVIGILIVINLFLRKVEWEFYPVIFIALILFGLLFTVLIKFSRKMFADKFIE</sequence>
<dbReference type="Proteomes" id="UP001485226">
    <property type="component" value="Unassembled WGS sequence"/>
</dbReference>
<keyword evidence="3" id="KW-1185">Reference proteome</keyword>
<reference evidence="2 3" key="1">
    <citation type="submission" date="2024-04" db="EMBL/GenBank/DDBJ databases">
        <title>Flavobacterium sp. DGU38 16S ribosomal RNA gene Genome sequencing and assembly.</title>
        <authorList>
            <person name="Park S."/>
        </authorList>
    </citation>
    <scope>NUCLEOTIDE SEQUENCE [LARGE SCALE GENOMIC DNA]</scope>
    <source>
        <strain evidence="2 3">DGU38</strain>
    </source>
</reference>
<evidence type="ECO:0000313" key="3">
    <source>
        <dbReference type="Proteomes" id="UP001485226"/>
    </source>
</evidence>
<evidence type="ECO:0000256" key="1">
    <source>
        <dbReference type="SAM" id="Phobius"/>
    </source>
</evidence>
<gene>
    <name evidence="2" type="ORF">AAEO57_20630</name>
</gene>
<name>A0ABU9IUQ9_9FLAO</name>
<feature type="transmembrane region" description="Helical" evidence="1">
    <location>
        <begin position="85"/>
        <end position="105"/>
    </location>
</feature>
<feature type="transmembrane region" description="Helical" evidence="1">
    <location>
        <begin position="7"/>
        <end position="27"/>
    </location>
</feature>
<keyword evidence="1" id="KW-1133">Transmembrane helix</keyword>
<evidence type="ECO:0000313" key="2">
    <source>
        <dbReference type="EMBL" id="MEL1256203.1"/>
    </source>
</evidence>
<protein>
    <recommendedName>
        <fullName evidence="4">Vitamin K epoxide reductase family protein</fullName>
    </recommendedName>
</protein>
<dbReference type="EMBL" id="JBBYHS010000035">
    <property type="protein sequence ID" value="MEL1256203.1"/>
    <property type="molecule type" value="Genomic_DNA"/>
</dbReference>
<evidence type="ECO:0008006" key="4">
    <source>
        <dbReference type="Google" id="ProtNLM"/>
    </source>
</evidence>
<keyword evidence="1" id="KW-0472">Membrane</keyword>
<feature type="transmembrane region" description="Helical" evidence="1">
    <location>
        <begin position="111"/>
        <end position="131"/>
    </location>
</feature>